<name>A0AAV7K9C4_9METZ</name>
<reference evidence="3 4" key="1">
    <citation type="journal article" date="2023" name="BMC Biol.">
        <title>The compact genome of the sponge Oopsacas minuta (Hexactinellida) is lacking key metazoan core genes.</title>
        <authorList>
            <person name="Santini S."/>
            <person name="Schenkelaars Q."/>
            <person name="Jourda C."/>
            <person name="Duchesne M."/>
            <person name="Belahbib H."/>
            <person name="Rocher C."/>
            <person name="Selva M."/>
            <person name="Riesgo A."/>
            <person name="Vervoort M."/>
            <person name="Leys S.P."/>
            <person name="Kodjabachian L."/>
            <person name="Le Bivic A."/>
            <person name="Borchiellini C."/>
            <person name="Claverie J.M."/>
            <person name="Renard E."/>
        </authorList>
    </citation>
    <scope>NUCLEOTIDE SEQUENCE [LARGE SCALE GENOMIC DNA]</scope>
    <source>
        <strain evidence="3">SPO-2</strain>
    </source>
</reference>
<dbReference type="InterPro" id="IPR001258">
    <property type="entry name" value="NHL_repeat"/>
</dbReference>
<accession>A0AAV7K9C4</accession>
<dbReference type="GO" id="GO:0061630">
    <property type="term" value="F:ubiquitin protein ligase activity"/>
    <property type="evidence" value="ECO:0007669"/>
    <property type="project" value="TreeGrafter"/>
</dbReference>
<evidence type="ECO:0000313" key="4">
    <source>
        <dbReference type="Proteomes" id="UP001165289"/>
    </source>
</evidence>
<dbReference type="InterPro" id="IPR011042">
    <property type="entry name" value="6-blade_b-propeller_TolB-like"/>
</dbReference>
<dbReference type="GO" id="GO:0000209">
    <property type="term" value="P:protein polyubiquitination"/>
    <property type="evidence" value="ECO:0007669"/>
    <property type="project" value="TreeGrafter"/>
</dbReference>
<evidence type="ECO:0000256" key="1">
    <source>
        <dbReference type="ARBA" id="ARBA00022737"/>
    </source>
</evidence>
<dbReference type="PROSITE" id="PS51125">
    <property type="entry name" value="NHL"/>
    <property type="match status" value="1"/>
</dbReference>
<organism evidence="3 4">
    <name type="scientific">Oopsacas minuta</name>
    <dbReference type="NCBI Taxonomy" id="111878"/>
    <lineage>
        <taxon>Eukaryota</taxon>
        <taxon>Metazoa</taxon>
        <taxon>Porifera</taxon>
        <taxon>Hexactinellida</taxon>
        <taxon>Hexasterophora</taxon>
        <taxon>Lyssacinosida</taxon>
        <taxon>Leucopsacidae</taxon>
        <taxon>Oopsacas</taxon>
    </lineage>
</organism>
<dbReference type="AlphaFoldDB" id="A0AAV7K9C4"/>
<keyword evidence="4" id="KW-1185">Reference proteome</keyword>
<dbReference type="SUPFAM" id="SSF63829">
    <property type="entry name" value="Calcium-dependent phosphotriesterase"/>
    <property type="match status" value="1"/>
</dbReference>
<keyword evidence="1" id="KW-0677">Repeat</keyword>
<dbReference type="Gene3D" id="2.120.10.30">
    <property type="entry name" value="TolB, C-terminal domain"/>
    <property type="match status" value="1"/>
</dbReference>
<dbReference type="PANTHER" id="PTHR24104">
    <property type="entry name" value="E3 UBIQUITIN-PROTEIN LIGASE NHLRC1-RELATED"/>
    <property type="match status" value="1"/>
</dbReference>
<dbReference type="PANTHER" id="PTHR24104:SF47">
    <property type="entry name" value="E3 UBIQUITIN-PROTEIN LIGASE NHLRC1"/>
    <property type="match status" value="1"/>
</dbReference>
<sequence length="268" mass="29740">MTSDDTVSNSEYGTPKAFFRRQERGRFRDVSVNNNSNRVFFADDILSLIYVCDMTNHTLLFTVSNSISYPVAIHAKSDVVIVSNFTSKQITFYTLEGDLISTYSVVGPIHDLTIDSRGGLNMCSWRPDCVIEIDDSEKCQIGRTWLSYPSRITSNDDFIFVLDSSKYCCHIIKDRIIQKSILCSFPRDVSQVKLPVGMCLDNSGNIVISNSGDGSIMIFNQEGICLKTIDCAGSYGKCVLKSIKSIDISSKGELIVACPINGYCGYVI</sequence>
<dbReference type="InterPro" id="IPR050952">
    <property type="entry name" value="TRIM-NHL_E3_ligases"/>
</dbReference>
<evidence type="ECO:0000256" key="2">
    <source>
        <dbReference type="PROSITE-ProRule" id="PRU00504"/>
    </source>
</evidence>
<protein>
    <submittedName>
        <fullName evidence="3">Uncharacterized protein</fullName>
    </submittedName>
</protein>
<dbReference type="GO" id="GO:0043161">
    <property type="term" value="P:proteasome-mediated ubiquitin-dependent protein catabolic process"/>
    <property type="evidence" value="ECO:0007669"/>
    <property type="project" value="TreeGrafter"/>
</dbReference>
<feature type="repeat" description="NHL" evidence="2">
    <location>
        <begin position="179"/>
        <end position="222"/>
    </location>
</feature>
<dbReference type="Proteomes" id="UP001165289">
    <property type="component" value="Unassembled WGS sequence"/>
</dbReference>
<proteinExistence type="predicted"/>
<comment type="caution">
    <text evidence="3">The sequence shown here is derived from an EMBL/GenBank/DDBJ whole genome shotgun (WGS) entry which is preliminary data.</text>
</comment>
<gene>
    <name evidence="3" type="ORF">LOD99_374</name>
</gene>
<dbReference type="EMBL" id="JAKMXF010000111">
    <property type="protein sequence ID" value="KAI6657631.1"/>
    <property type="molecule type" value="Genomic_DNA"/>
</dbReference>
<evidence type="ECO:0000313" key="3">
    <source>
        <dbReference type="EMBL" id="KAI6657631.1"/>
    </source>
</evidence>